<proteinExistence type="predicted"/>
<reference evidence="1" key="1">
    <citation type="submission" date="2021-04" db="EMBL/GenBank/DDBJ databases">
        <title>Biosynthetic gene clusters of Dactylosporangioum roseum.</title>
        <authorList>
            <person name="Hartkoorn R.C."/>
            <person name="Beaudoing E."/>
            <person name="Hot D."/>
            <person name="Moureu S."/>
        </authorList>
    </citation>
    <scope>NUCLEOTIDE SEQUENCE</scope>
    <source>
        <strain evidence="1">NRRL B-16295</strain>
    </source>
</reference>
<organism evidence="1 2">
    <name type="scientific">Dactylosporangium roseum</name>
    <dbReference type="NCBI Taxonomy" id="47989"/>
    <lineage>
        <taxon>Bacteria</taxon>
        <taxon>Bacillati</taxon>
        <taxon>Actinomycetota</taxon>
        <taxon>Actinomycetes</taxon>
        <taxon>Micromonosporales</taxon>
        <taxon>Micromonosporaceae</taxon>
        <taxon>Dactylosporangium</taxon>
    </lineage>
</organism>
<dbReference type="RefSeq" id="WP_260725568.1">
    <property type="nucleotide sequence ID" value="NZ_BAAABS010000068.1"/>
</dbReference>
<accession>A0ABY5Z698</accession>
<dbReference type="Proteomes" id="UP001058271">
    <property type="component" value="Chromosome"/>
</dbReference>
<evidence type="ECO:0000313" key="1">
    <source>
        <dbReference type="EMBL" id="UWZ36243.1"/>
    </source>
</evidence>
<name>A0ABY5Z698_9ACTN</name>
<keyword evidence="2" id="KW-1185">Reference proteome</keyword>
<evidence type="ECO:0000313" key="2">
    <source>
        <dbReference type="Proteomes" id="UP001058271"/>
    </source>
</evidence>
<dbReference type="EMBL" id="CP073721">
    <property type="protein sequence ID" value="UWZ36243.1"/>
    <property type="molecule type" value="Genomic_DNA"/>
</dbReference>
<protein>
    <submittedName>
        <fullName evidence="1">Uncharacterized protein</fullName>
    </submittedName>
</protein>
<gene>
    <name evidence="1" type="ORF">Drose_35195</name>
</gene>
<sequence length="67" mass="7087">MVSVRFGRGELDSIIAAATAAGQPLSTYVRNAALATSAAIDVEAARRELRTATRALDELRRRLGSTA</sequence>